<reference evidence="3" key="1">
    <citation type="submission" date="2018-05" db="EMBL/GenBank/DDBJ databases">
        <authorList>
            <person name="Lanie J.A."/>
            <person name="Ng W.-L."/>
            <person name="Kazmierczak K.M."/>
            <person name="Andrzejewski T.M."/>
            <person name="Davidsen T.M."/>
            <person name="Wayne K.J."/>
            <person name="Tettelin H."/>
            <person name="Glass J.I."/>
            <person name="Rusch D."/>
            <person name="Podicherti R."/>
            <person name="Tsui H.-C.T."/>
            <person name="Winkler M.E."/>
        </authorList>
    </citation>
    <scope>NUCLEOTIDE SEQUENCE</scope>
</reference>
<accession>A0A381Y874</accession>
<comment type="similarity">
    <text evidence="1">Belongs to the short-chain dehydrogenases/reductases (SDR) family.</text>
</comment>
<dbReference type="GO" id="GO:0016491">
    <property type="term" value="F:oxidoreductase activity"/>
    <property type="evidence" value="ECO:0007669"/>
    <property type="project" value="UniProtKB-KW"/>
</dbReference>
<proteinExistence type="inferred from homology"/>
<name>A0A381Y874_9ZZZZ</name>
<organism evidence="3">
    <name type="scientific">marine metagenome</name>
    <dbReference type="NCBI Taxonomy" id="408172"/>
    <lineage>
        <taxon>unclassified sequences</taxon>
        <taxon>metagenomes</taxon>
        <taxon>ecological metagenomes</taxon>
    </lineage>
</organism>
<sequence>MEKIAVVTGTSTGIGFETALALAREGYYTYATMRDTTKSQKIKELGQKENLKINVLKLDVDDENSVKTAIQKILDEKHRIDVLVNNAGWALWGCVEDVSVDEFKAQFDTNFFSIIRLIQEVGPTMRKQGSGTIVNVSSVVGRIGFPASPAYISSKFALEGLSESLRFELAPFGVNVVIIEPGVIKTNFMKNMKMAEKYGPESVYTDITDKVVSGIKMMCEMGTDPKEVADAIVKATKDENPLPRYIVGNDASMFLEAKKNKTDLEFENYLKKELYGE</sequence>
<evidence type="ECO:0000256" key="2">
    <source>
        <dbReference type="ARBA" id="ARBA00023002"/>
    </source>
</evidence>
<dbReference type="InterPro" id="IPR036291">
    <property type="entry name" value="NAD(P)-bd_dom_sf"/>
</dbReference>
<gene>
    <name evidence="3" type="ORF">METZ01_LOCUS125686</name>
</gene>
<dbReference type="Pfam" id="PF00106">
    <property type="entry name" value="adh_short"/>
    <property type="match status" value="1"/>
</dbReference>
<dbReference type="PANTHER" id="PTHR43976:SF16">
    <property type="entry name" value="SHORT-CHAIN DEHYDROGENASE_REDUCTASE FAMILY PROTEIN"/>
    <property type="match status" value="1"/>
</dbReference>
<dbReference type="PRINTS" id="PR00081">
    <property type="entry name" value="GDHRDH"/>
</dbReference>
<evidence type="ECO:0000256" key="1">
    <source>
        <dbReference type="ARBA" id="ARBA00006484"/>
    </source>
</evidence>
<evidence type="ECO:0008006" key="4">
    <source>
        <dbReference type="Google" id="ProtNLM"/>
    </source>
</evidence>
<dbReference type="InterPro" id="IPR051911">
    <property type="entry name" value="SDR_oxidoreductase"/>
</dbReference>
<dbReference type="EMBL" id="UINC01017539">
    <property type="protein sequence ID" value="SVA72832.1"/>
    <property type="molecule type" value="Genomic_DNA"/>
</dbReference>
<dbReference type="CDD" id="cd05374">
    <property type="entry name" value="17beta-HSD-like_SDR_c"/>
    <property type="match status" value="1"/>
</dbReference>
<evidence type="ECO:0000313" key="3">
    <source>
        <dbReference type="EMBL" id="SVA72832.1"/>
    </source>
</evidence>
<dbReference type="InterPro" id="IPR002347">
    <property type="entry name" value="SDR_fam"/>
</dbReference>
<dbReference type="Gene3D" id="3.40.50.720">
    <property type="entry name" value="NAD(P)-binding Rossmann-like Domain"/>
    <property type="match status" value="1"/>
</dbReference>
<dbReference type="PRINTS" id="PR00080">
    <property type="entry name" value="SDRFAMILY"/>
</dbReference>
<dbReference type="AlphaFoldDB" id="A0A381Y874"/>
<dbReference type="SUPFAM" id="SSF51735">
    <property type="entry name" value="NAD(P)-binding Rossmann-fold domains"/>
    <property type="match status" value="1"/>
</dbReference>
<protein>
    <recommendedName>
        <fullName evidence="4">Short-chain dehydrogenase/reductase SDR</fullName>
    </recommendedName>
</protein>
<keyword evidence="2" id="KW-0560">Oxidoreductase</keyword>
<dbReference type="PANTHER" id="PTHR43976">
    <property type="entry name" value="SHORT CHAIN DEHYDROGENASE"/>
    <property type="match status" value="1"/>
</dbReference>